<dbReference type="InterPro" id="IPR036920">
    <property type="entry name" value="Ribosomal_uL16_sf"/>
</dbReference>
<evidence type="ECO:0000313" key="1">
    <source>
        <dbReference type="EMBL" id="GAJ22481.1"/>
    </source>
</evidence>
<dbReference type="EMBL" id="BARW01041103">
    <property type="protein sequence ID" value="GAJ22481.1"/>
    <property type="molecule type" value="Genomic_DNA"/>
</dbReference>
<sequence length="89" mass="9791">TGAGADRMQTGMQLAYGKSAGKAAILKSGSKIFFVAVINLNSHPRQIYEEIFSSMIKKALVLIEGGVFEEAYHHYKNSVLTLKQRFGVK</sequence>
<organism evidence="1">
    <name type="scientific">marine sediment metagenome</name>
    <dbReference type="NCBI Taxonomy" id="412755"/>
    <lineage>
        <taxon>unclassified sequences</taxon>
        <taxon>metagenomes</taxon>
        <taxon>ecological metagenomes</taxon>
    </lineage>
</organism>
<feature type="non-terminal residue" evidence="1">
    <location>
        <position position="1"/>
    </location>
</feature>
<name>X1VW23_9ZZZZ</name>
<dbReference type="Gene3D" id="3.90.1170.10">
    <property type="entry name" value="Ribosomal protein L10e/L16"/>
    <property type="match status" value="1"/>
</dbReference>
<dbReference type="GO" id="GO:0006412">
    <property type="term" value="P:translation"/>
    <property type="evidence" value="ECO:0007669"/>
    <property type="project" value="InterPro"/>
</dbReference>
<dbReference type="GO" id="GO:0005840">
    <property type="term" value="C:ribosome"/>
    <property type="evidence" value="ECO:0007669"/>
    <property type="project" value="InterPro"/>
</dbReference>
<proteinExistence type="predicted"/>
<dbReference type="GO" id="GO:0003735">
    <property type="term" value="F:structural constituent of ribosome"/>
    <property type="evidence" value="ECO:0007669"/>
    <property type="project" value="InterPro"/>
</dbReference>
<gene>
    <name evidence="1" type="ORF">S12H4_61743</name>
</gene>
<accession>X1VW23</accession>
<dbReference type="AlphaFoldDB" id="X1VW23"/>
<reference evidence="1" key="1">
    <citation type="journal article" date="2014" name="Front. Microbiol.">
        <title>High frequency of phylogenetically diverse reductive dehalogenase-homologous genes in deep subseafloor sedimentary metagenomes.</title>
        <authorList>
            <person name="Kawai M."/>
            <person name="Futagami T."/>
            <person name="Toyoda A."/>
            <person name="Takaki Y."/>
            <person name="Nishi S."/>
            <person name="Hori S."/>
            <person name="Arai W."/>
            <person name="Tsubouchi T."/>
            <person name="Morono Y."/>
            <person name="Uchiyama I."/>
            <person name="Ito T."/>
            <person name="Fujiyama A."/>
            <person name="Inagaki F."/>
            <person name="Takami H."/>
        </authorList>
    </citation>
    <scope>NUCLEOTIDE SEQUENCE</scope>
    <source>
        <strain evidence="1">Expedition CK06-06</strain>
    </source>
</reference>
<protein>
    <submittedName>
        <fullName evidence="1">Uncharacterized protein</fullName>
    </submittedName>
</protein>
<comment type="caution">
    <text evidence="1">The sequence shown here is derived from an EMBL/GenBank/DDBJ whole genome shotgun (WGS) entry which is preliminary data.</text>
</comment>
<dbReference type="SUPFAM" id="SSF54686">
    <property type="entry name" value="Ribosomal protein L16p/L10e"/>
    <property type="match status" value="1"/>
</dbReference>